<feature type="chain" id="PRO_5002189238" evidence="1">
    <location>
        <begin position="27"/>
        <end position="133"/>
    </location>
</feature>
<gene>
    <name evidence="2" type="ORF">Maq22A_c21850</name>
</gene>
<dbReference type="PATRIC" id="fig|270351.10.peg.4224"/>
<dbReference type="STRING" id="270351.Maq22A_c21850"/>
<feature type="signal peptide" evidence="1">
    <location>
        <begin position="1"/>
        <end position="26"/>
    </location>
</feature>
<evidence type="ECO:0000256" key="1">
    <source>
        <dbReference type="SAM" id="SignalP"/>
    </source>
</evidence>
<reference evidence="2 3" key="1">
    <citation type="journal article" date="2015" name="Genome Announc.">
        <title>Complete Genome Sequence of Methylobacterium aquaticum Strain 22A, Isolated from Racomitrium japonicum Moss.</title>
        <authorList>
            <person name="Tani A."/>
            <person name="Ogura Y."/>
            <person name="Hayashi T."/>
            <person name="Kimbara K."/>
        </authorList>
    </citation>
    <scope>NUCLEOTIDE SEQUENCE [LARGE SCALE GENOMIC DNA]</scope>
    <source>
        <strain evidence="2 3">MA-22A</strain>
    </source>
</reference>
<dbReference type="AlphaFoldDB" id="A0A0C6FFQ5"/>
<proteinExistence type="predicted"/>
<dbReference type="RefSeq" id="WP_244533352.1">
    <property type="nucleotide sequence ID" value="NZ_AP014704.1"/>
</dbReference>
<evidence type="ECO:0000313" key="2">
    <source>
        <dbReference type="EMBL" id="BAQ47378.1"/>
    </source>
</evidence>
<accession>A0A0C6FFQ5</accession>
<name>A0A0C6FFQ5_9HYPH</name>
<sequence>MARAAALRRALVGFLLGAMLAGPAAAQSVVDGSDAGIGIERTERLLALVRQTLPGPDAKVTDLREGRAGAVCGMIEMRNRMGSYTGPRPFVSDPASCVFGRLPEGPELRNPASAADFAAMERTKRLFAQNCAE</sequence>
<evidence type="ECO:0000313" key="3">
    <source>
        <dbReference type="Proteomes" id="UP000061432"/>
    </source>
</evidence>
<dbReference type="Proteomes" id="UP000061432">
    <property type="component" value="Chromosome"/>
</dbReference>
<protein>
    <submittedName>
        <fullName evidence="2">Uncharacterized protein</fullName>
    </submittedName>
</protein>
<organism evidence="2 3">
    <name type="scientific">Methylobacterium aquaticum</name>
    <dbReference type="NCBI Taxonomy" id="270351"/>
    <lineage>
        <taxon>Bacteria</taxon>
        <taxon>Pseudomonadati</taxon>
        <taxon>Pseudomonadota</taxon>
        <taxon>Alphaproteobacteria</taxon>
        <taxon>Hyphomicrobiales</taxon>
        <taxon>Methylobacteriaceae</taxon>
        <taxon>Methylobacterium</taxon>
    </lineage>
</organism>
<dbReference type="EMBL" id="AP014704">
    <property type="protein sequence ID" value="BAQ47378.1"/>
    <property type="molecule type" value="Genomic_DNA"/>
</dbReference>
<dbReference type="KEGG" id="maqu:Maq22A_c21850"/>
<keyword evidence="1" id="KW-0732">Signal</keyword>
<reference evidence="3" key="2">
    <citation type="submission" date="2015-01" db="EMBL/GenBank/DDBJ databases">
        <title>Complete genome sequence of Methylobacterium aquaticum strain 22A.</title>
        <authorList>
            <person name="Tani A."/>
            <person name="Ogura Y."/>
            <person name="Hayashi T."/>
        </authorList>
    </citation>
    <scope>NUCLEOTIDE SEQUENCE [LARGE SCALE GENOMIC DNA]</scope>
    <source>
        <strain evidence="3">MA-22A</strain>
    </source>
</reference>